<feature type="compositionally biased region" description="Polar residues" evidence="2">
    <location>
        <begin position="813"/>
        <end position="828"/>
    </location>
</feature>
<dbReference type="SUPFAM" id="SSF54928">
    <property type="entry name" value="RNA-binding domain, RBD"/>
    <property type="match status" value="1"/>
</dbReference>
<keyword evidence="1" id="KW-0694">RNA-binding</keyword>
<dbReference type="Gene3D" id="1.20.1390.10">
    <property type="entry name" value="PWI domain"/>
    <property type="match status" value="1"/>
</dbReference>
<keyword evidence="3" id="KW-1133">Transmembrane helix</keyword>
<organism evidence="5 6">
    <name type="scientific">Rhododendron simsii</name>
    <name type="common">Sims's rhododendron</name>
    <dbReference type="NCBI Taxonomy" id="118357"/>
    <lineage>
        <taxon>Eukaryota</taxon>
        <taxon>Viridiplantae</taxon>
        <taxon>Streptophyta</taxon>
        <taxon>Embryophyta</taxon>
        <taxon>Tracheophyta</taxon>
        <taxon>Spermatophyta</taxon>
        <taxon>Magnoliopsida</taxon>
        <taxon>eudicotyledons</taxon>
        <taxon>Gunneridae</taxon>
        <taxon>Pentapetalae</taxon>
        <taxon>asterids</taxon>
        <taxon>Ericales</taxon>
        <taxon>Ericaceae</taxon>
        <taxon>Ericoideae</taxon>
        <taxon>Rhodoreae</taxon>
        <taxon>Rhododendron</taxon>
    </lineage>
</organism>
<evidence type="ECO:0000313" key="6">
    <source>
        <dbReference type="Proteomes" id="UP000626092"/>
    </source>
</evidence>
<feature type="compositionally biased region" description="Basic and acidic residues" evidence="2">
    <location>
        <begin position="514"/>
        <end position="531"/>
    </location>
</feature>
<dbReference type="SMART" id="SM00360">
    <property type="entry name" value="RRM"/>
    <property type="match status" value="1"/>
</dbReference>
<dbReference type="InterPro" id="IPR000504">
    <property type="entry name" value="RRM_dom"/>
</dbReference>
<comment type="caution">
    <text evidence="5">The sequence shown here is derived from an EMBL/GenBank/DDBJ whole genome shotgun (WGS) entry which is preliminary data.</text>
</comment>
<dbReference type="Proteomes" id="UP000626092">
    <property type="component" value="Unassembled WGS sequence"/>
</dbReference>
<dbReference type="Gene3D" id="3.30.70.330">
    <property type="match status" value="1"/>
</dbReference>
<feature type="transmembrane region" description="Helical" evidence="3">
    <location>
        <begin position="203"/>
        <end position="222"/>
    </location>
</feature>
<feature type="domain" description="RRM" evidence="4">
    <location>
        <begin position="592"/>
        <end position="669"/>
    </location>
</feature>
<evidence type="ECO:0000259" key="4">
    <source>
        <dbReference type="PROSITE" id="PS50102"/>
    </source>
</evidence>
<feature type="region of interest" description="Disordered" evidence="2">
    <location>
        <begin position="96"/>
        <end position="199"/>
    </location>
</feature>
<name>A0A834HTC6_RHOSS</name>
<dbReference type="GO" id="GO:0008143">
    <property type="term" value="F:poly(A) binding"/>
    <property type="evidence" value="ECO:0007669"/>
    <property type="project" value="InterPro"/>
</dbReference>
<feature type="compositionally biased region" description="Basic and acidic residues" evidence="2">
    <location>
        <begin position="475"/>
        <end position="488"/>
    </location>
</feature>
<feature type="region of interest" description="Disordered" evidence="2">
    <location>
        <begin position="796"/>
        <end position="845"/>
    </location>
</feature>
<dbReference type="InterPro" id="IPR040366">
    <property type="entry name" value="Nab2/ZC3H14"/>
</dbReference>
<dbReference type="PANTHER" id="PTHR14738">
    <property type="entry name" value="ZINC FINGER CCCH DOMAIN-CONTAINING PROTEIN 14"/>
    <property type="match status" value="1"/>
</dbReference>
<dbReference type="InterPro" id="IPR012677">
    <property type="entry name" value="Nucleotide-bd_a/b_plait_sf"/>
</dbReference>
<dbReference type="OrthoDB" id="4726at2759"/>
<keyword evidence="6" id="KW-1185">Reference proteome</keyword>
<gene>
    <name evidence="5" type="ORF">RHSIM_Rhsim01G0130500</name>
</gene>
<dbReference type="FunFam" id="3.30.70.330:FF:000616">
    <property type="entry name" value="RNA binding (RRM/RBD/RNP motifs) family protein"/>
    <property type="match status" value="1"/>
</dbReference>
<feature type="region of interest" description="Disordered" evidence="2">
    <location>
        <begin position="514"/>
        <end position="536"/>
    </location>
</feature>
<accession>A0A834HTC6</accession>
<evidence type="ECO:0000256" key="3">
    <source>
        <dbReference type="SAM" id="Phobius"/>
    </source>
</evidence>
<dbReference type="InterPro" id="IPR035979">
    <property type="entry name" value="RBD_domain_sf"/>
</dbReference>
<dbReference type="GO" id="GO:0005737">
    <property type="term" value="C:cytoplasm"/>
    <property type="evidence" value="ECO:0007669"/>
    <property type="project" value="TreeGrafter"/>
</dbReference>
<dbReference type="InterPro" id="IPR002483">
    <property type="entry name" value="PWI_dom"/>
</dbReference>
<dbReference type="GO" id="GO:0043488">
    <property type="term" value="P:regulation of mRNA stability"/>
    <property type="evidence" value="ECO:0007669"/>
    <property type="project" value="InterPro"/>
</dbReference>
<keyword evidence="3" id="KW-0472">Membrane</keyword>
<feature type="compositionally biased region" description="Basic and acidic residues" evidence="2">
    <location>
        <begin position="141"/>
        <end position="152"/>
    </location>
</feature>
<feature type="compositionally biased region" description="Basic and acidic residues" evidence="2">
    <location>
        <begin position="99"/>
        <end position="131"/>
    </location>
</feature>
<dbReference type="FunFam" id="1.20.1390.10:FF:000005">
    <property type="entry name" value="RNA binding (RRM/RBD/RNP motifs) family protein"/>
    <property type="match status" value="1"/>
</dbReference>
<dbReference type="AlphaFoldDB" id="A0A834HTC6"/>
<dbReference type="Pfam" id="PF00076">
    <property type="entry name" value="RRM_1"/>
    <property type="match status" value="1"/>
</dbReference>
<evidence type="ECO:0000256" key="2">
    <source>
        <dbReference type="SAM" id="MobiDB-lite"/>
    </source>
</evidence>
<dbReference type="PROSITE" id="PS50102">
    <property type="entry name" value="RRM"/>
    <property type="match status" value="1"/>
</dbReference>
<evidence type="ECO:0000256" key="1">
    <source>
        <dbReference type="PROSITE-ProRule" id="PRU00176"/>
    </source>
</evidence>
<dbReference type="EMBL" id="WJXA01000001">
    <property type="protein sequence ID" value="KAF7153746.1"/>
    <property type="molecule type" value="Genomic_DNA"/>
</dbReference>
<proteinExistence type="predicted"/>
<feature type="region of interest" description="Disordered" evidence="2">
    <location>
        <begin position="474"/>
        <end position="497"/>
    </location>
</feature>
<dbReference type="GO" id="GO:0005634">
    <property type="term" value="C:nucleus"/>
    <property type="evidence" value="ECO:0007669"/>
    <property type="project" value="TreeGrafter"/>
</dbReference>
<dbReference type="Pfam" id="PF01480">
    <property type="entry name" value="PWI"/>
    <property type="match status" value="1"/>
</dbReference>
<sequence>MDGADQVDGRTFGANFTGDGVARLRERVNEKLKELMGDYTDDTLVEYVIVLLKNGRRKEEARNELNVFLGDDDSDSFVSWLWDHLGSNLHLYVQQPQESHPDEAAEAKTKSGDQRRRNESRHLDSDSERGKSSKLSRSRHNREWKSLVRDADEPPPFQSSGTDSVGTHERAQRKMSQSKRSPPPQPLSQKKRSRPDERQETKVCNVFPLLVLTLSFFFWYLMDNKHAKIVAVYMILVLVKPVEVLRIRNYGGVCKWQLDGFQNHVKGVASQATVGAPRRLLQFAVRDAVATSRPSSSASEPALKRLRSVVSTSSGDPSVEGHPHRIRSVARVPNAIMATAIKAVEEAAKDVAKSRSSGNVFDRLGGGMHVSQVRDELAEFEEAAVEDGEYGDFNQVSEGTRSTYLQRSKYAAEYVGDMTMLETETGMASDSASDNEVYDDVNVMGRRFMDVSQTGTSGGNKGQDSLMVQYSVAEKSGESTLKPRKDQDQPAPVASNSRKIVNISVNVNTWKPPHYQEPREVSELDSRKSVPENEAGLGKSGAWLMKENSNIVSAGNGNAKPAADSQKESQKMLPTTPGLYSTGRPTEDPDSRTIFVNNVHFAATKDSLSRHFNKFGDVLKVVIVTDAATGQPKGSAYVEFMRKEAAENSLSLDGTSFMSRILKAEPETVKLHPRGACITGEAVQDGLRGNPSRKGPETTNPPPEWLAARGHVLPTWGLTGESVLLRASRPHVKSLRKDDGILREECQVIRKSSAHQETAPVMTWPRVMRGSMFAPPRFGRVAFPRGVPSIYRGRPPIKPGARSLQWKRDESGATASITSSVPSPTARSLTYVRPEPKANGSSAAS</sequence>
<keyword evidence="3" id="KW-0812">Transmembrane</keyword>
<evidence type="ECO:0000313" key="5">
    <source>
        <dbReference type="EMBL" id="KAF7153746.1"/>
    </source>
</evidence>
<dbReference type="PANTHER" id="PTHR14738:SF32">
    <property type="entry name" value="RNA BINDING (RRM_RBD_RNP MOTIFS) FAMILY PROTEIN"/>
    <property type="match status" value="1"/>
</dbReference>
<feature type="region of interest" description="Disordered" evidence="2">
    <location>
        <begin position="556"/>
        <end position="591"/>
    </location>
</feature>
<protein>
    <recommendedName>
        <fullName evidence="4">RRM domain-containing protein</fullName>
    </recommendedName>
</protein>
<feature type="region of interest" description="Disordered" evidence="2">
    <location>
        <begin position="684"/>
        <end position="704"/>
    </location>
</feature>
<reference evidence="5" key="1">
    <citation type="submission" date="2019-11" db="EMBL/GenBank/DDBJ databases">
        <authorList>
            <person name="Liu Y."/>
            <person name="Hou J."/>
            <person name="Li T.-Q."/>
            <person name="Guan C.-H."/>
            <person name="Wu X."/>
            <person name="Wu H.-Z."/>
            <person name="Ling F."/>
            <person name="Zhang R."/>
            <person name="Shi X.-G."/>
            <person name="Ren J.-P."/>
            <person name="Chen E.-F."/>
            <person name="Sun J.-M."/>
        </authorList>
    </citation>
    <scope>NUCLEOTIDE SEQUENCE</scope>
    <source>
        <strain evidence="5">Adult_tree_wgs_1</strain>
        <tissue evidence="5">Leaves</tissue>
    </source>
</reference>